<evidence type="ECO:0000256" key="8">
    <source>
        <dbReference type="RuleBase" id="RU079119"/>
    </source>
</evidence>
<evidence type="ECO:0000313" key="11">
    <source>
        <dbReference type="EMBL" id="KMZ74299.1"/>
    </source>
</evidence>
<evidence type="ECO:0000256" key="2">
    <source>
        <dbReference type="ARBA" id="ARBA00008574"/>
    </source>
</evidence>
<keyword evidence="7 8" id="KW-0012">Acyltransferase</keyword>
<dbReference type="PANTHER" id="PTHR22883">
    <property type="entry name" value="ZINC FINGER DHHC DOMAIN CONTAINING PROTEIN"/>
    <property type="match status" value="1"/>
</dbReference>
<keyword evidence="5 8" id="KW-1133">Transmembrane helix</keyword>
<comment type="catalytic activity">
    <reaction evidence="8">
        <text>L-cysteinyl-[protein] + hexadecanoyl-CoA = S-hexadecanoyl-L-cysteinyl-[protein] + CoA</text>
        <dbReference type="Rhea" id="RHEA:36683"/>
        <dbReference type="Rhea" id="RHEA-COMP:10131"/>
        <dbReference type="Rhea" id="RHEA-COMP:11032"/>
        <dbReference type="ChEBI" id="CHEBI:29950"/>
        <dbReference type="ChEBI" id="CHEBI:57287"/>
        <dbReference type="ChEBI" id="CHEBI:57379"/>
        <dbReference type="ChEBI" id="CHEBI:74151"/>
        <dbReference type="EC" id="2.3.1.225"/>
    </reaction>
</comment>
<evidence type="ECO:0000256" key="9">
    <source>
        <dbReference type="SAM" id="MobiDB-lite"/>
    </source>
</evidence>
<evidence type="ECO:0000256" key="3">
    <source>
        <dbReference type="ARBA" id="ARBA00022679"/>
    </source>
</evidence>
<evidence type="ECO:0000256" key="7">
    <source>
        <dbReference type="ARBA" id="ARBA00023315"/>
    </source>
</evidence>
<comment type="caution">
    <text evidence="11">The sequence shown here is derived from an EMBL/GenBank/DDBJ whole genome shotgun (WGS) entry which is preliminary data.</text>
</comment>
<accession>A0A0K9PZF3</accession>
<dbReference type="GO" id="GO:0005783">
    <property type="term" value="C:endoplasmic reticulum"/>
    <property type="evidence" value="ECO:0000318"/>
    <property type="project" value="GO_Central"/>
</dbReference>
<dbReference type="Pfam" id="PF01529">
    <property type="entry name" value="DHHC"/>
    <property type="match status" value="1"/>
</dbReference>
<proteinExistence type="inferred from homology"/>
<feature type="region of interest" description="Disordered" evidence="9">
    <location>
        <begin position="1"/>
        <end position="21"/>
    </location>
</feature>
<dbReference type="GO" id="GO:0016020">
    <property type="term" value="C:membrane"/>
    <property type="evidence" value="ECO:0007669"/>
    <property type="project" value="UniProtKB-SubCell"/>
</dbReference>
<dbReference type="InterPro" id="IPR039859">
    <property type="entry name" value="PFA4/ZDH16/20/ERF2-like"/>
</dbReference>
<dbReference type="EMBL" id="LFYR01000379">
    <property type="protein sequence ID" value="KMZ74299.1"/>
    <property type="molecule type" value="Genomic_DNA"/>
</dbReference>
<gene>
    <name evidence="11" type="ORF">ZOSMA_132G00690</name>
</gene>
<keyword evidence="6 8" id="KW-0472">Membrane</keyword>
<dbReference type="EC" id="2.3.1.225" evidence="8"/>
<keyword evidence="3 8" id="KW-0808">Transferase</keyword>
<dbReference type="STRING" id="29655.A0A0K9PZF3"/>
<keyword evidence="12" id="KW-1185">Reference proteome</keyword>
<keyword evidence="4 8" id="KW-0812">Transmembrane</keyword>
<feature type="domain" description="Palmitoyltransferase DHHC" evidence="10">
    <location>
        <begin position="168"/>
        <end position="290"/>
    </location>
</feature>
<evidence type="ECO:0000256" key="5">
    <source>
        <dbReference type="ARBA" id="ARBA00022989"/>
    </source>
</evidence>
<feature type="compositionally biased region" description="Basic residues" evidence="9">
    <location>
        <begin position="1"/>
        <end position="11"/>
    </location>
</feature>
<name>A0A0K9PZF3_ZOSMR</name>
<feature type="transmembrane region" description="Helical" evidence="8">
    <location>
        <begin position="87"/>
        <end position="109"/>
    </location>
</feature>
<dbReference type="PANTHER" id="PTHR22883:SF471">
    <property type="entry name" value="S-ACYLTRANSFERASE"/>
    <property type="match status" value="1"/>
</dbReference>
<feature type="transmembrane region" description="Helical" evidence="8">
    <location>
        <begin position="212"/>
        <end position="232"/>
    </location>
</feature>
<dbReference type="GO" id="GO:0019706">
    <property type="term" value="F:protein-cysteine S-palmitoyltransferase activity"/>
    <property type="evidence" value="ECO:0000318"/>
    <property type="project" value="GO_Central"/>
</dbReference>
<evidence type="ECO:0000313" key="12">
    <source>
        <dbReference type="Proteomes" id="UP000036987"/>
    </source>
</evidence>
<dbReference type="OMA" id="WINIVQE"/>
<feature type="transmembrane region" description="Helical" evidence="8">
    <location>
        <begin position="252"/>
        <end position="280"/>
    </location>
</feature>
<dbReference type="GO" id="GO:0005794">
    <property type="term" value="C:Golgi apparatus"/>
    <property type="evidence" value="ECO:0000318"/>
    <property type="project" value="GO_Central"/>
</dbReference>
<dbReference type="InterPro" id="IPR001594">
    <property type="entry name" value="Palmitoyltrfase_DHHC"/>
</dbReference>
<dbReference type="GO" id="GO:0006612">
    <property type="term" value="P:protein targeting to membrane"/>
    <property type="evidence" value="ECO:0000318"/>
    <property type="project" value="GO_Central"/>
</dbReference>
<dbReference type="PROSITE" id="PS50216">
    <property type="entry name" value="DHHC"/>
    <property type="match status" value="1"/>
</dbReference>
<sequence length="430" mass="49084">MARGRKRRGPQKKTAETAESNQKTMRIYQTWKGSNKFYCGGRLIFGPDVASIPLTTALIAAPCLAFCGQVFFRILDRDESNPEDSIVGLPLLISTAIILLFDFIFLYLTSSRDPGIVPRNSRPPPYEEGMELDSSSQSMSIDWMVHGRLRKIPRTKSFVVDNVTVKVKYCDTCLLYRPPRASHCSICDNCVQKFDHHCPWVGQCIGLRNYRFFFLFIATSTFLCIYIFIFSWLNIIEQTSQRSLLSAMKKEILSLILIAYTFVSVWFVGGLTIFHIYLISTNQTTYENFRYRYDKKENPYRKSMLRNFREVFFSQIPASMNSFRSWDTNEEPVEVVCSMDIAATNIDMNDIASHAAETCKPPAPDTNSDIPRMLQELNYTTSNESMQNLSRTCSVDSNELFSVVLNKENTEVGEKQLENLADNSTSNTGA</sequence>
<evidence type="ECO:0000256" key="4">
    <source>
        <dbReference type="ARBA" id="ARBA00022692"/>
    </source>
</evidence>
<protein>
    <recommendedName>
        <fullName evidence="8">S-acyltransferase</fullName>
        <ecNumber evidence="8">2.3.1.225</ecNumber>
    </recommendedName>
    <alternativeName>
        <fullName evidence="8">Palmitoyltransferase</fullName>
    </alternativeName>
</protein>
<evidence type="ECO:0000256" key="6">
    <source>
        <dbReference type="ARBA" id="ARBA00023136"/>
    </source>
</evidence>
<dbReference type="AlphaFoldDB" id="A0A0K9PZF3"/>
<feature type="transmembrane region" description="Helical" evidence="8">
    <location>
        <begin position="52"/>
        <end position="75"/>
    </location>
</feature>
<dbReference type="OrthoDB" id="4096362at2759"/>
<comment type="similarity">
    <text evidence="2 8">Belongs to the DHHC palmitoyltransferase family.</text>
</comment>
<comment type="subcellular location">
    <subcellularLocation>
        <location evidence="1">Membrane</location>
        <topology evidence="1">Multi-pass membrane protein</topology>
    </subcellularLocation>
</comment>
<organism evidence="11 12">
    <name type="scientific">Zostera marina</name>
    <name type="common">Eelgrass</name>
    <dbReference type="NCBI Taxonomy" id="29655"/>
    <lineage>
        <taxon>Eukaryota</taxon>
        <taxon>Viridiplantae</taxon>
        <taxon>Streptophyta</taxon>
        <taxon>Embryophyta</taxon>
        <taxon>Tracheophyta</taxon>
        <taxon>Spermatophyta</taxon>
        <taxon>Magnoliopsida</taxon>
        <taxon>Liliopsida</taxon>
        <taxon>Zosteraceae</taxon>
        <taxon>Zostera</taxon>
    </lineage>
</organism>
<reference evidence="12" key="1">
    <citation type="journal article" date="2016" name="Nature">
        <title>The genome of the seagrass Zostera marina reveals angiosperm adaptation to the sea.</title>
        <authorList>
            <person name="Olsen J.L."/>
            <person name="Rouze P."/>
            <person name="Verhelst B."/>
            <person name="Lin Y.-C."/>
            <person name="Bayer T."/>
            <person name="Collen J."/>
            <person name="Dattolo E."/>
            <person name="De Paoli E."/>
            <person name="Dittami S."/>
            <person name="Maumus F."/>
            <person name="Michel G."/>
            <person name="Kersting A."/>
            <person name="Lauritano C."/>
            <person name="Lohaus R."/>
            <person name="Toepel M."/>
            <person name="Tonon T."/>
            <person name="Vanneste K."/>
            <person name="Amirebrahimi M."/>
            <person name="Brakel J."/>
            <person name="Bostroem C."/>
            <person name="Chovatia M."/>
            <person name="Grimwood J."/>
            <person name="Jenkins J.W."/>
            <person name="Jueterbock A."/>
            <person name="Mraz A."/>
            <person name="Stam W.T."/>
            <person name="Tice H."/>
            <person name="Bornberg-Bauer E."/>
            <person name="Green P.J."/>
            <person name="Pearson G.A."/>
            <person name="Procaccini G."/>
            <person name="Duarte C.M."/>
            <person name="Schmutz J."/>
            <person name="Reusch T.B.H."/>
            <person name="Van de Peer Y."/>
        </authorList>
    </citation>
    <scope>NUCLEOTIDE SEQUENCE [LARGE SCALE GENOMIC DNA]</scope>
    <source>
        <strain evidence="12">cv. Finnish</strain>
    </source>
</reference>
<evidence type="ECO:0000259" key="10">
    <source>
        <dbReference type="Pfam" id="PF01529"/>
    </source>
</evidence>
<comment type="domain">
    <text evidence="8">The DHHC domain is required for palmitoyltransferase activity.</text>
</comment>
<dbReference type="Proteomes" id="UP000036987">
    <property type="component" value="Unassembled WGS sequence"/>
</dbReference>
<evidence type="ECO:0000256" key="1">
    <source>
        <dbReference type="ARBA" id="ARBA00004141"/>
    </source>
</evidence>